<reference evidence="2" key="1">
    <citation type="journal article" date="2017" name="Plant J.">
        <title>The pomegranate (Punica granatum L.) genome and the genomics of punicalagin biosynthesis.</title>
        <authorList>
            <person name="Qin G."/>
            <person name="Xu C."/>
            <person name="Ming R."/>
            <person name="Tang H."/>
            <person name="Guyot R."/>
            <person name="Kramer E.M."/>
            <person name="Hu Y."/>
            <person name="Yi X."/>
            <person name="Qi Y."/>
            <person name="Xu X."/>
            <person name="Gao Z."/>
            <person name="Pan H."/>
            <person name="Jian J."/>
            <person name="Tian Y."/>
            <person name="Yue Z."/>
            <person name="Xu Y."/>
        </authorList>
    </citation>
    <scope>NUCLEOTIDE SEQUENCE [LARGE SCALE GENOMIC DNA]</scope>
    <source>
        <strain evidence="2">cv. Dabenzi</strain>
    </source>
</reference>
<accession>A0A218W092</accession>
<sequence length="163" mass="18580">MGISVPSLSHFFPEPPHIVGDTLDGPPSDSDNAPDALLAVYTVTEEIPSGVHIRFAQEIMGPLDLADYKMGQIGRRTRRNINRGMIGRWTRQNINRGMIGRWIRRNINRSLIGRWTRQNINRGLIGRWTLRNRKKGPDRPLRPGGIQIEVNSYRQRLIGGPRL</sequence>
<dbReference type="Proteomes" id="UP000197138">
    <property type="component" value="Unassembled WGS sequence"/>
</dbReference>
<protein>
    <submittedName>
        <fullName evidence="1">Uncharacterized protein</fullName>
    </submittedName>
</protein>
<gene>
    <name evidence="1" type="ORF">CDL15_Pgr023812</name>
</gene>
<evidence type="ECO:0000313" key="2">
    <source>
        <dbReference type="Proteomes" id="UP000197138"/>
    </source>
</evidence>
<proteinExistence type="predicted"/>
<evidence type="ECO:0000313" key="1">
    <source>
        <dbReference type="EMBL" id="OWM65542.1"/>
    </source>
</evidence>
<organism evidence="1 2">
    <name type="scientific">Punica granatum</name>
    <name type="common">Pomegranate</name>
    <dbReference type="NCBI Taxonomy" id="22663"/>
    <lineage>
        <taxon>Eukaryota</taxon>
        <taxon>Viridiplantae</taxon>
        <taxon>Streptophyta</taxon>
        <taxon>Embryophyta</taxon>
        <taxon>Tracheophyta</taxon>
        <taxon>Spermatophyta</taxon>
        <taxon>Magnoliopsida</taxon>
        <taxon>eudicotyledons</taxon>
        <taxon>Gunneridae</taxon>
        <taxon>Pentapetalae</taxon>
        <taxon>rosids</taxon>
        <taxon>malvids</taxon>
        <taxon>Myrtales</taxon>
        <taxon>Lythraceae</taxon>
        <taxon>Punica</taxon>
    </lineage>
</organism>
<dbReference type="EMBL" id="MTKT01005609">
    <property type="protein sequence ID" value="OWM65542.1"/>
    <property type="molecule type" value="Genomic_DNA"/>
</dbReference>
<dbReference type="AlphaFoldDB" id="A0A218W092"/>
<name>A0A218W092_PUNGR</name>
<comment type="caution">
    <text evidence="1">The sequence shown here is derived from an EMBL/GenBank/DDBJ whole genome shotgun (WGS) entry which is preliminary data.</text>
</comment>